<dbReference type="WBParaSite" id="L893_g24944.t1">
    <property type="protein sequence ID" value="L893_g24944.t1"/>
    <property type="gene ID" value="L893_g24944"/>
</dbReference>
<keyword evidence="8 10" id="KW-0472">Membrane</keyword>
<feature type="transmembrane region" description="Helical" evidence="10">
    <location>
        <begin position="29"/>
        <end position="49"/>
    </location>
</feature>
<keyword evidence="5 10" id="KW-0812">Transmembrane</keyword>
<evidence type="ECO:0000256" key="5">
    <source>
        <dbReference type="ARBA" id="ARBA00022692"/>
    </source>
</evidence>
<sequence>MVKATKISKEDEALLASFSNTAAVSSKSATTLFGIMAIAAVAPPLYLLYGINQMDLWENGIILAASAIIGIYALFFAYKEMTQTYKPKVERLREKAIAAELNREFGDDKKITKNEREERILFKKSEHAAKEAAYFSILYNNALFTALCLAISFFIVPSFSASINTIVSVAGAGGLVALFSTAK</sequence>
<accession>A0A1I7ZCE8</accession>
<evidence type="ECO:0000256" key="1">
    <source>
        <dbReference type="ARBA" id="ARBA00002838"/>
    </source>
</evidence>
<comment type="function">
    <text evidence="1">TRAP proteins are part of a complex whose function is to bind calcium to the ER membrane and thereby regulate the retention of ER resident proteins.</text>
</comment>
<evidence type="ECO:0000256" key="7">
    <source>
        <dbReference type="ARBA" id="ARBA00022989"/>
    </source>
</evidence>
<evidence type="ECO:0000256" key="4">
    <source>
        <dbReference type="ARBA" id="ARBA00022231"/>
    </source>
</evidence>
<comment type="subcellular location">
    <subcellularLocation>
        <location evidence="2">Endoplasmic reticulum membrane</location>
        <topology evidence="2">Multi-pass membrane protein</topology>
    </subcellularLocation>
</comment>
<feature type="transmembrane region" description="Helical" evidence="10">
    <location>
        <begin position="61"/>
        <end position="78"/>
    </location>
</feature>
<evidence type="ECO:0000313" key="11">
    <source>
        <dbReference type="Proteomes" id="UP000095287"/>
    </source>
</evidence>
<organism evidence="11 12">
    <name type="scientific">Steinernema glaseri</name>
    <dbReference type="NCBI Taxonomy" id="37863"/>
    <lineage>
        <taxon>Eukaryota</taxon>
        <taxon>Metazoa</taxon>
        <taxon>Ecdysozoa</taxon>
        <taxon>Nematoda</taxon>
        <taxon>Chromadorea</taxon>
        <taxon>Rhabditida</taxon>
        <taxon>Tylenchina</taxon>
        <taxon>Panagrolaimomorpha</taxon>
        <taxon>Strongyloidoidea</taxon>
        <taxon>Steinernematidae</taxon>
        <taxon>Steinernema</taxon>
    </lineage>
</organism>
<evidence type="ECO:0000256" key="3">
    <source>
        <dbReference type="ARBA" id="ARBA00007990"/>
    </source>
</evidence>
<protein>
    <recommendedName>
        <fullName evidence="4">Translocon-associated protein subunit gamma</fullName>
    </recommendedName>
    <alternativeName>
        <fullName evidence="9">Signal sequence receptor subunit gamma</fullName>
    </alternativeName>
</protein>
<dbReference type="PANTHER" id="PTHR13399">
    <property type="entry name" value="TRANSLOCON-ASSOCIATED PROTEIN TRAP , GAMMA SUBUNIT"/>
    <property type="match status" value="1"/>
</dbReference>
<dbReference type="AlphaFoldDB" id="A0A1I7ZCE8"/>
<name>A0A1I7ZCE8_9BILA</name>
<dbReference type="Pfam" id="PF07074">
    <property type="entry name" value="TRAP-gamma"/>
    <property type="match status" value="1"/>
</dbReference>
<dbReference type="Proteomes" id="UP000095287">
    <property type="component" value="Unplaced"/>
</dbReference>
<dbReference type="PANTHER" id="PTHR13399:SF2">
    <property type="entry name" value="TRANSLOCON-ASSOCIATED PROTEIN SUBUNIT GAMMA"/>
    <property type="match status" value="1"/>
</dbReference>
<dbReference type="GO" id="GO:0006614">
    <property type="term" value="P:SRP-dependent cotranslational protein targeting to membrane"/>
    <property type="evidence" value="ECO:0007669"/>
    <property type="project" value="InterPro"/>
</dbReference>
<comment type="similarity">
    <text evidence="3">Belongs to the TRAP-gamma family.</text>
</comment>
<keyword evidence="7 10" id="KW-1133">Transmembrane helix</keyword>
<reference evidence="12" key="1">
    <citation type="submission" date="2016-11" db="UniProtKB">
        <authorList>
            <consortium name="WormBaseParasite"/>
        </authorList>
    </citation>
    <scope>IDENTIFICATION</scope>
</reference>
<keyword evidence="6" id="KW-0256">Endoplasmic reticulum</keyword>
<keyword evidence="11" id="KW-1185">Reference proteome</keyword>
<feature type="transmembrane region" description="Helical" evidence="10">
    <location>
        <begin position="132"/>
        <end position="155"/>
    </location>
</feature>
<dbReference type="InterPro" id="IPR009779">
    <property type="entry name" value="SSR3"/>
</dbReference>
<dbReference type="GO" id="GO:0005789">
    <property type="term" value="C:endoplasmic reticulum membrane"/>
    <property type="evidence" value="ECO:0007669"/>
    <property type="project" value="UniProtKB-SubCell"/>
</dbReference>
<evidence type="ECO:0000256" key="9">
    <source>
        <dbReference type="ARBA" id="ARBA00030917"/>
    </source>
</evidence>
<evidence type="ECO:0000256" key="10">
    <source>
        <dbReference type="SAM" id="Phobius"/>
    </source>
</evidence>
<evidence type="ECO:0000256" key="2">
    <source>
        <dbReference type="ARBA" id="ARBA00004477"/>
    </source>
</evidence>
<feature type="transmembrane region" description="Helical" evidence="10">
    <location>
        <begin position="161"/>
        <end position="182"/>
    </location>
</feature>
<evidence type="ECO:0000256" key="8">
    <source>
        <dbReference type="ARBA" id="ARBA00023136"/>
    </source>
</evidence>
<evidence type="ECO:0000256" key="6">
    <source>
        <dbReference type="ARBA" id="ARBA00022824"/>
    </source>
</evidence>
<proteinExistence type="inferred from homology"/>
<evidence type="ECO:0000313" key="12">
    <source>
        <dbReference type="WBParaSite" id="L893_g24944.t1"/>
    </source>
</evidence>